<proteinExistence type="predicted"/>
<comment type="caution">
    <text evidence="1">The sequence shown here is derived from an EMBL/GenBank/DDBJ whole genome shotgun (WGS) entry which is preliminary data.</text>
</comment>
<organism evidence="1 2">
    <name type="scientific">Pistacia integerrima</name>
    <dbReference type="NCBI Taxonomy" id="434235"/>
    <lineage>
        <taxon>Eukaryota</taxon>
        <taxon>Viridiplantae</taxon>
        <taxon>Streptophyta</taxon>
        <taxon>Embryophyta</taxon>
        <taxon>Tracheophyta</taxon>
        <taxon>Spermatophyta</taxon>
        <taxon>Magnoliopsida</taxon>
        <taxon>eudicotyledons</taxon>
        <taxon>Gunneridae</taxon>
        <taxon>Pentapetalae</taxon>
        <taxon>rosids</taxon>
        <taxon>malvids</taxon>
        <taxon>Sapindales</taxon>
        <taxon>Anacardiaceae</taxon>
        <taxon>Pistacia</taxon>
    </lineage>
</organism>
<reference evidence="2" key="1">
    <citation type="journal article" date="2023" name="G3 (Bethesda)">
        <title>Genome assembly and association tests identify interacting loci associated with vigor, precocity, and sex in interspecific pistachio rootstocks.</title>
        <authorList>
            <person name="Palmer W."/>
            <person name="Jacygrad E."/>
            <person name="Sagayaradj S."/>
            <person name="Cavanaugh K."/>
            <person name="Han R."/>
            <person name="Bertier L."/>
            <person name="Beede B."/>
            <person name="Kafkas S."/>
            <person name="Golino D."/>
            <person name="Preece J."/>
            <person name="Michelmore R."/>
        </authorList>
    </citation>
    <scope>NUCLEOTIDE SEQUENCE [LARGE SCALE GENOMIC DNA]</scope>
</reference>
<sequence length="68" mass="7845">MFPKLRTFFHPIDHIVPFVPIIVQSSKLYVDECFCENCSGCKVDKLKELKQGLSIQKIISLWFVAVCN</sequence>
<accession>A0ACC0XB12</accession>
<evidence type="ECO:0000313" key="2">
    <source>
        <dbReference type="Proteomes" id="UP001163603"/>
    </source>
</evidence>
<name>A0ACC0XB12_9ROSI</name>
<evidence type="ECO:0000313" key="1">
    <source>
        <dbReference type="EMBL" id="KAJ0013796.1"/>
    </source>
</evidence>
<keyword evidence="2" id="KW-1185">Reference proteome</keyword>
<protein>
    <submittedName>
        <fullName evidence="1">Uncharacterized protein</fullName>
    </submittedName>
</protein>
<dbReference type="EMBL" id="CM047748">
    <property type="protein sequence ID" value="KAJ0013796.1"/>
    <property type="molecule type" value="Genomic_DNA"/>
</dbReference>
<gene>
    <name evidence="1" type="ORF">Pint_20978</name>
</gene>
<dbReference type="Proteomes" id="UP001163603">
    <property type="component" value="Chromosome 13"/>
</dbReference>